<sequence length="112" mass="11878">MAAARSRRGTGVPSPSVVLGTVATRLSVSLSVVGRGTRFPTEDLPTVRSRRVRQDLRGARPRAEGQSAAAPRGGRDRVPSGAGPARQPVASHCCWMRFMPESQRSGSAARAR</sequence>
<organism evidence="2 3">
    <name type="scientific">Streptomyces pilosus</name>
    <dbReference type="NCBI Taxonomy" id="28893"/>
    <lineage>
        <taxon>Bacteria</taxon>
        <taxon>Bacillati</taxon>
        <taxon>Actinomycetota</taxon>
        <taxon>Actinomycetes</taxon>
        <taxon>Kitasatosporales</taxon>
        <taxon>Streptomycetaceae</taxon>
        <taxon>Streptomyces</taxon>
    </lineage>
</organism>
<protein>
    <submittedName>
        <fullName evidence="2">Uncharacterized protein</fullName>
    </submittedName>
</protein>
<evidence type="ECO:0000313" key="3">
    <source>
        <dbReference type="Proteomes" id="UP000656732"/>
    </source>
</evidence>
<keyword evidence="3" id="KW-1185">Reference proteome</keyword>
<gene>
    <name evidence="2" type="ORF">GCM10010280_52490</name>
</gene>
<accession>A0A918F2A5</accession>
<dbReference type="Proteomes" id="UP000656732">
    <property type="component" value="Unassembled WGS sequence"/>
</dbReference>
<proteinExistence type="predicted"/>
<evidence type="ECO:0000256" key="1">
    <source>
        <dbReference type="SAM" id="MobiDB-lite"/>
    </source>
</evidence>
<feature type="region of interest" description="Disordered" evidence="1">
    <location>
        <begin position="36"/>
        <end position="92"/>
    </location>
</feature>
<name>A0A918F2A5_9ACTN</name>
<comment type="caution">
    <text evidence="2">The sequence shown here is derived from an EMBL/GenBank/DDBJ whole genome shotgun (WGS) entry which is preliminary data.</text>
</comment>
<dbReference type="EMBL" id="BMTU01000012">
    <property type="protein sequence ID" value="GGQ98277.1"/>
    <property type="molecule type" value="Genomic_DNA"/>
</dbReference>
<reference evidence="2" key="2">
    <citation type="submission" date="2020-09" db="EMBL/GenBank/DDBJ databases">
        <authorList>
            <person name="Sun Q."/>
            <person name="Ohkuma M."/>
        </authorList>
    </citation>
    <scope>NUCLEOTIDE SEQUENCE</scope>
    <source>
        <strain evidence="2">JCM 4403</strain>
    </source>
</reference>
<evidence type="ECO:0000313" key="2">
    <source>
        <dbReference type="EMBL" id="GGQ98277.1"/>
    </source>
</evidence>
<reference evidence="2" key="1">
    <citation type="journal article" date="2014" name="Int. J. Syst. Evol. Microbiol.">
        <title>Complete genome sequence of Corynebacterium casei LMG S-19264T (=DSM 44701T), isolated from a smear-ripened cheese.</title>
        <authorList>
            <consortium name="US DOE Joint Genome Institute (JGI-PGF)"/>
            <person name="Walter F."/>
            <person name="Albersmeier A."/>
            <person name="Kalinowski J."/>
            <person name="Ruckert C."/>
        </authorList>
    </citation>
    <scope>NUCLEOTIDE SEQUENCE</scope>
    <source>
        <strain evidence="2">JCM 4403</strain>
    </source>
</reference>
<dbReference type="AlphaFoldDB" id="A0A918F2A5"/>
<feature type="compositionally biased region" description="Basic and acidic residues" evidence="1">
    <location>
        <begin position="52"/>
        <end position="63"/>
    </location>
</feature>